<feature type="transmembrane region" description="Helical" evidence="1">
    <location>
        <begin position="39"/>
        <end position="61"/>
    </location>
</feature>
<sequence>MKKITGTFLGIGLLGFFIGGVLTIIGFRNDATHMIVPGIIFLAPSVGVLLGTFFAMVESYCQDKQTKRQKNNIHELDFEIQKGTENINDFQINKPNETAKRPNESKENEKYTVKVGQAVYHSERFGLGTVKALHDKEVLIRFKNGAEYKFTFPDAFLEGYLIKVQEKSVSEDSVSGWKENMKTILPQKGMEVVHKYFGIGKISEIAGRYITVCFADKERKFVYPDAFQKRHLVLKEDNKIIQPQGEKGSMPSNDGKSAERFWNIFTEILEENGEPFQFKQISQETGEATKEGGNKTVTIRLLPNKGTIEIIAQRNYYKFEFKVDNIDNFSRIAEDIIVKVNDMLTPVMKEPISFVGSRGGTKGAVNNFIVRYAVSPQNENGIREMQVFAGEKYLMVYDAGNNCVGVVFEHYENRPVPANRQAEICFFDQYYNNYGRWHRMFYGGHQSGERIVYSDLVKEVVSKGEYRYAGYIRP</sequence>
<gene>
    <name evidence="2" type="ORF">H9729_02420</name>
</gene>
<keyword evidence="1" id="KW-0812">Transmembrane</keyword>
<proteinExistence type="predicted"/>
<reference evidence="2" key="2">
    <citation type="submission" date="2021-04" db="EMBL/GenBank/DDBJ databases">
        <authorList>
            <person name="Gilroy R."/>
        </authorList>
    </citation>
    <scope>NUCLEOTIDE SEQUENCE</scope>
    <source>
        <strain evidence="2">1345</strain>
    </source>
</reference>
<dbReference type="AlphaFoldDB" id="A0A9D1ZVF9"/>
<feature type="transmembrane region" description="Helical" evidence="1">
    <location>
        <begin position="7"/>
        <end position="27"/>
    </location>
</feature>
<evidence type="ECO:0000313" key="2">
    <source>
        <dbReference type="EMBL" id="HIY96520.1"/>
    </source>
</evidence>
<name>A0A9D1ZVF9_9FIRM</name>
<organism evidence="2 3">
    <name type="scientific">Candidatus Borkfalkia excrementigallinarum</name>
    <dbReference type="NCBI Taxonomy" id="2838506"/>
    <lineage>
        <taxon>Bacteria</taxon>
        <taxon>Bacillati</taxon>
        <taxon>Bacillota</taxon>
        <taxon>Clostridia</taxon>
        <taxon>Christensenellales</taxon>
        <taxon>Christensenellaceae</taxon>
        <taxon>Candidatus Borkfalkia</taxon>
    </lineage>
</organism>
<reference evidence="2" key="1">
    <citation type="journal article" date="2021" name="PeerJ">
        <title>Extensive microbial diversity within the chicken gut microbiome revealed by metagenomics and culture.</title>
        <authorList>
            <person name="Gilroy R."/>
            <person name="Ravi A."/>
            <person name="Getino M."/>
            <person name="Pursley I."/>
            <person name="Horton D.L."/>
            <person name="Alikhan N.F."/>
            <person name="Baker D."/>
            <person name="Gharbi K."/>
            <person name="Hall N."/>
            <person name="Watson M."/>
            <person name="Adriaenssens E.M."/>
            <person name="Foster-Nyarko E."/>
            <person name="Jarju S."/>
            <person name="Secka A."/>
            <person name="Antonio M."/>
            <person name="Oren A."/>
            <person name="Chaudhuri R.R."/>
            <person name="La Ragione R."/>
            <person name="Hildebrand F."/>
            <person name="Pallen M.J."/>
        </authorList>
    </citation>
    <scope>NUCLEOTIDE SEQUENCE</scope>
    <source>
        <strain evidence="2">1345</strain>
    </source>
</reference>
<protein>
    <submittedName>
        <fullName evidence="2">Uncharacterized protein</fullName>
    </submittedName>
</protein>
<keyword evidence="1" id="KW-1133">Transmembrane helix</keyword>
<comment type="caution">
    <text evidence="2">The sequence shown here is derived from an EMBL/GenBank/DDBJ whole genome shotgun (WGS) entry which is preliminary data.</text>
</comment>
<evidence type="ECO:0000313" key="3">
    <source>
        <dbReference type="Proteomes" id="UP000886750"/>
    </source>
</evidence>
<dbReference type="Proteomes" id="UP000886750">
    <property type="component" value="Unassembled WGS sequence"/>
</dbReference>
<accession>A0A9D1ZVF9</accession>
<dbReference type="EMBL" id="DXCQ01000025">
    <property type="protein sequence ID" value="HIY96520.1"/>
    <property type="molecule type" value="Genomic_DNA"/>
</dbReference>
<keyword evidence="1" id="KW-0472">Membrane</keyword>
<evidence type="ECO:0000256" key="1">
    <source>
        <dbReference type="SAM" id="Phobius"/>
    </source>
</evidence>